<dbReference type="CDD" id="cd07035">
    <property type="entry name" value="TPP_PYR_POX_like"/>
    <property type="match status" value="1"/>
</dbReference>
<dbReference type="InterPro" id="IPR012001">
    <property type="entry name" value="Thiamin_PyroP_enz_TPP-bd_dom"/>
</dbReference>
<dbReference type="Pfam" id="PF02776">
    <property type="entry name" value="TPP_enzyme_N"/>
    <property type="match status" value="1"/>
</dbReference>
<dbReference type="AlphaFoldDB" id="A0A2W5NG39"/>
<dbReference type="Pfam" id="PF00205">
    <property type="entry name" value="TPP_enzyme_M"/>
    <property type="match status" value="1"/>
</dbReference>
<dbReference type="InterPro" id="IPR029061">
    <property type="entry name" value="THDP-binding"/>
</dbReference>
<dbReference type="GO" id="GO:0000287">
    <property type="term" value="F:magnesium ion binding"/>
    <property type="evidence" value="ECO:0007669"/>
    <property type="project" value="InterPro"/>
</dbReference>
<dbReference type="SUPFAM" id="SSF52518">
    <property type="entry name" value="Thiamin diphosphate-binding fold (THDP-binding)"/>
    <property type="match status" value="2"/>
</dbReference>
<proteinExistence type="inferred from homology"/>
<gene>
    <name evidence="7" type="ORF">DI556_02095</name>
</gene>
<evidence type="ECO:0000259" key="4">
    <source>
        <dbReference type="Pfam" id="PF00205"/>
    </source>
</evidence>
<evidence type="ECO:0000259" key="6">
    <source>
        <dbReference type="Pfam" id="PF02776"/>
    </source>
</evidence>
<evidence type="ECO:0000313" key="7">
    <source>
        <dbReference type="EMBL" id="PZQ52466.1"/>
    </source>
</evidence>
<evidence type="ECO:0000313" key="8">
    <source>
        <dbReference type="Proteomes" id="UP000249185"/>
    </source>
</evidence>
<keyword evidence="2 3" id="KW-0786">Thiamine pyrophosphate</keyword>
<dbReference type="Gene3D" id="3.40.50.970">
    <property type="match status" value="2"/>
</dbReference>
<comment type="similarity">
    <text evidence="1 3">Belongs to the TPP enzyme family.</text>
</comment>
<feature type="domain" description="Thiamine pyrophosphate enzyme N-terminal TPP-binding" evidence="6">
    <location>
        <begin position="4"/>
        <end position="117"/>
    </location>
</feature>
<dbReference type="GO" id="GO:0003984">
    <property type="term" value="F:acetolactate synthase activity"/>
    <property type="evidence" value="ECO:0007669"/>
    <property type="project" value="TreeGrafter"/>
</dbReference>
<dbReference type="PANTHER" id="PTHR18968">
    <property type="entry name" value="THIAMINE PYROPHOSPHATE ENZYMES"/>
    <property type="match status" value="1"/>
</dbReference>
<dbReference type="EMBL" id="QFPW01000001">
    <property type="protein sequence ID" value="PZQ52466.1"/>
    <property type="molecule type" value="Genomic_DNA"/>
</dbReference>
<feature type="domain" description="Thiamine pyrophosphate enzyme central" evidence="4">
    <location>
        <begin position="189"/>
        <end position="327"/>
    </location>
</feature>
<organism evidence="7 8">
    <name type="scientific">Rhodovulum sulfidophilum</name>
    <name type="common">Rhodobacter sulfidophilus</name>
    <dbReference type="NCBI Taxonomy" id="35806"/>
    <lineage>
        <taxon>Bacteria</taxon>
        <taxon>Pseudomonadati</taxon>
        <taxon>Pseudomonadota</taxon>
        <taxon>Alphaproteobacteria</taxon>
        <taxon>Rhodobacterales</taxon>
        <taxon>Paracoccaceae</taxon>
        <taxon>Rhodovulum</taxon>
    </lineage>
</organism>
<dbReference type="Gene3D" id="3.40.50.1220">
    <property type="entry name" value="TPP-binding domain"/>
    <property type="match status" value="1"/>
</dbReference>
<dbReference type="NCBIfam" id="NF006052">
    <property type="entry name" value="PRK08199.1"/>
    <property type="match status" value="1"/>
</dbReference>
<dbReference type="InterPro" id="IPR045229">
    <property type="entry name" value="TPP_enz"/>
</dbReference>
<dbReference type="Pfam" id="PF02775">
    <property type="entry name" value="TPP_enzyme_C"/>
    <property type="match status" value="1"/>
</dbReference>
<protein>
    <submittedName>
        <fullName evidence="7">Thiamine pyrophosphate-binding protein</fullName>
    </submittedName>
</protein>
<evidence type="ECO:0000256" key="2">
    <source>
        <dbReference type="ARBA" id="ARBA00023052"/>
    </source>
</evidence>
<dbReference type="Proteomes" id="UP000249185">
    <property type="component" value="Unassembled WGS sequence"/>
</dbReference>
<dbReference type="InterPro" id="IPR029035">
    <property type="entry name" value="DHS-like_NAD/FAD-binding_dom"/>
</dbReference>
<dbReference type="SUPFAM" id="SSF52467">
    <property type="entry name" value="DHS-like NAD/FAD-binding domain"/>
    <property type="match status" value="1"/>
</dbReference>
<dbReference type="PANTHER" id="PTHR18968:SF120">
    <property type="entry name" value="ACETOLACTATE SYNTHASE LARGE SUBUNIT"/>
    <property type="match status" value="1"/>
</dbReference>
<dbReference type="GO" id="GO:0005948">
    <property type="term" value="C:acetolactate synthase complex"/>
    <property type="evidence" value="ECO:0007669"/>
    <property type="project" value="TreeGrafter"/>
</dbReference>
<dbReference type="InterPro" id="IPR012000">
    <property type="entry name" value="Thiamin_PyroP_enz_cen_dom"/>
</dbReference>
<dbReference type="InterPro" id="IPR011766">
    <property type="entry name" value="TPP_enzyme_TPP-bd"/>
</dbReference>
<reference evidence="7 8" key="1">
    <citation type="submission" date="2017-08" db="EMBL/GenBank/DDBJ databases">
        <title>Infants hospitalized years apart are colonized by the same room-sourced microbial strains.</title>
        <authorList>
            <person name="Brooks B."/>
            <person name="Olm M.R."/>
            <person name="Firek B.A."/>
            <person name="Baker R."/>
            <person name="Thomas B.C."/>
            <person name="Morowitz M.J."/>
            <person name="Banfield J.F."/>
        </authorList>
    </citation>
    <scope>NUCLEOTIDE SEQUENCE [LARGE SCALE GENOMIC DNA]</scope>
    <source>
        <strain evidence="7">S2_005_002_R2_34</strain>
    </source>
</reference>
<accession>A0A2W5NG39</accession>
<feature type="domain" description="Thiamine pyrophosphate enzyme TPP-binding" evidence="5">
    <location>
        <begin position="383"/>
        <end position="528"/>
    </location>
</feature>
<evidence type="ECO:0000259" key="5">
    <source>
        <dbReference type="Pfam" id="PF02775"/>
    </source>
</evidence>
<name>A0A2W5NG39_RHOSU</name>
<dbReference type="FunFam" id="3.40.50.970:FF:000007">
    <property type="entry name" value="Acetolactate synthase"/>
    <property type="match status" value="1"/>
</dbReference>
<dbReference type="GO" id="GO:0009097">
    <property type="term" value="P:isoleucine biosynthetic process"/>
    <property type="evidence" value="ECO:0007669"/>
    <property type="project" value="TreeGrafter"/>
</dbReference>
<dbReference type="GO" id="GO:0009099">
    <property type="term" value="P:L-valine biosynthetic process"/>
    <property type="evidence" value="ECO:0007669"/>
    <property type="project" value="TreeGrafter"/>
</dbReference>
<dbReference type="GO" id="GO:0030976">
    <property type="term" value="F:thiamine pyrophosphate binding"/>
    <property type="evidence" value="ECO:0007669"/>
    <property type="project" value="InterPro"/>
</dbReference>
<evidence type="ECO:0000256" key="3">
    <source>
        <dbReference type="RuleBase" id="RU362132"/>
    </source>
</evidence>
<evidence type="ECO:0000256" key="1">
    <source>
        <dbReference type="ARBA" id="ARBA00007812"/>
    </source>
</evidence>
<dbReference type="GO" id="GO:0050660">
    <property type="term" value="F:flavin adenine dinucleotide binding"/>
    <property type="evidence" value="ECO:0007669"/>
    <property type="project" value="TreeGrafter"/>
</dbReference>
<comment type="caution">
    <text evidence="7">The sequence shown here is derived from an EMBL/GenBank/DDBJ whole genome shotgun (WGS) entry which is preliminary data.</text>
</comment>
<dbReference type="CDD" id="cd00568">
    <property type="entry name" value="TPP_enzymes"/>
    <property type="match status" value="1"/>
</dbReference>
<sequence>MGLRTGAEVLVDCLRAQGVTTAFGVPGESYLAVLDALIGSGIRMVANRHEGGAAFMAEAWGKLTGEPGVCFVTRGPGATNASIGVHTAMQDSTPMVLFIGQIETGGRDRELFQEVDYRAFFGPIAKWATEIDRADRVPEILARAFAVARSGRPGPVVVALPEDMLAAATAAGAGPPVRVPMAAPAAEDIAELRDLLAQARRPLVLAGGGGWGAAGRAGLRAFAEANALPVATVWRYTDLLDNASPSFVGTAGLGKTASVRELMLGADLILALGIRFGEITTDNYALYPPPRMTARLVHAHASDGELNKIYTADLAVHAHPDRLLPALAALRVDAGAWAERTEAARAAWLAELETPPQPGAVDMGAVTRRLAEVLPDDAILTNGAGNFSIWPNKHFPFTGGRRLLAPQSGAMGYGLPAAIAAKIARPEATVVCYAGDGDFQMTEAELATAAQASAPIVVLLVNNGGYGTIRMHQERHYPGRVSFTELANPDFAAMARSFGMLGERVERTGDFPAALARALASPTGAVLDLAVDIEALTPRASLSAIRDAALKESKA</sequence>